<feature type="transmembrane region" description="Helical" evidence="1">
    <location>
        <begin position="20"/>
        <end position="41"/>
    </location>
</feature>
<dbReference type="eggNOG" id="COG3847">
    <property type="taxonomic scope" value="Bacteria"/>
</dbReference>
<dbReference type="EMBL" id="ATHL01000155">
    <property type="protein sequence ID" value="EQB07325.1"/>
    <property type="molecule type" value="Genomic_DNA"/>
</dbReference>
<protein>
    <recommendedName>
        <fullName evidence="4">Flp family type IVb pilin</fullName>
    </recommendedName>
</protein>
<keyword evidence="1" id="KW-1133">Transmembrane helix</keyword>
<dbReference type="AlphaFoldDB" id="T0I6Q1"/>
<dbReference type="PATRIC" id="fig|1096930.3.peg.4586"/>
<proteinExistence type="predicted"/>
<dbReference type="RefSeq" id="WP_021236313.1">
    <property type="nucleotide sequence ID" value="NZ_ATHL01000155.1"/>
</dbReference>
<keyword evidence="3" id="KW-1185">Reference proteome</keyword>
<organism evidence="2 3">
    <name type="scientific">Novosphingobium lindaniclasticum LE124</name>
    <dbReference type="NCBI Taxonomy" id="1096930"/>
    <lineage>
        <taxon>Bacteria</taxon>
        <taxon>Pseudomonadati</taxon>
        <taxon>Pseudomonadota</taxon>
        <taxon>Alphaproteobacteria</taxon>
        <taxon>Sphingomonadales</taxon>
        <taxon>Sphingomonadaceae</taxon>
        <taxon>Novosphingobium</taxon>
    </lineage>
</organism>
<evidence type="ECO:0000313" key="2">
    <source>
        <dbReference type="EMBL" id="EQB07325.1"/>
    </source>
</evidence>
<gene>
    <name evidence="2" type="ORF">L284_23285</name>
</gene>
<dbReference type="Pfam" id="PF04964">
    <property type="entry name" value="Flp_Fap"/>
    <property type="match status" value="1"/>
</dbReference>
<dbReference type="Proteomes" id="UP000015527">
    <property type="component" value="Unassembled WGS sequence"/>
</dbReference>
<reference evidence="2 3" key="1">
    <citation type="journal article" date="2013" name="Genome Announc.">
        <title>Genome Sequence of Novosphingobium lindaniclasticum LE124T, Isolated from a Hexachlorocyclohexane Dumpsite.</title>
        <authorList>
            <person name="Saxena A."/>
            <person name="Nayyar N."/>
            <person name="Sangwan N."/>
            <person name="Kumari R."/>
            <person name="Khurana J.P."/>
            <person name="Lal R."/>
        </authorList>
    </citation>
    <scope>NUCLEOTIDE SEQUENCE [LARGE SCALE GENOMIC DNA]</scope>
    <source>
        <strain evidence="2 3">LE124</strain>
    </source>
</reference>
<keyword evidence="1" id="KW-0812">Transmembrane</keyword>
<accession>T0I6Q1</accession>
<keyword evidence="1" id="KW-0472">Membrane</keyword>
<comment type="caution">
    <text evidence="2">The sequence shown here is derived from an EMBL/GenBank/DDBJ whole genome shotgun (WGS) entry which is preliminary data.</text>
</comment>
<evidence type="ECO:0000256" key="1">
    <source>
        <dbReference type="SAM" id="Phobius"/>
    </source>
</evidence>
<evidence type="ECO:0008006" key="4">
    <source>
        <dbReference type="Google" id="ProtNLM"/>
    </source>
</evidence>
<sequence length="62" mass="6589">MKLSSIKSNIFEDKSGATAIEYGLILALVVLAMLVALNSLASETVSIWDMISDKSENAISGQ</sequence>
<name>T0I6Q1_9SPHN</name>
<evidence type="ECO:0000313" key="3">
    <source>
        <dbReference type="Proteomes" id="UP000015527"/>
    </source>
</evidence>
<dbReference type="InterPro" id="IPR007047">
    <property type="entry name" value="Flp_Fap"/>
</dbReference>